<feature type="domain" description="Ig-like" evidence="9">
    <location>
        <begin position="825"/>
        <end position="902"/>
    </location>
</feature>
<sequence>MRREGERSKRDVAADYKSRPSFTATPPNPFYVLEGNNITFVWQYNLSGAFDRVVFRFVSSSSSRTIVFKRDINIDAAVPDSFYQGRIQENINATRSEITIFTLQRSESGEYEIHVTDSNFNPAIDKMTVQVQYPPEFNSFSSDEVVVEGDPSVTLECIADGVPTPNIIWTKVYTNGSDSGVLGTENQFNLATNRNSSGTYRCTAYNGIGTAPNRTVKIEVNYKPENVKLMVNDSAVCEGDVIGITCSADGKPTVHTYQLFENEIPVNDGNISAGVWMRKDLKGGDLSYSCVANNTVGTTEKTVNFTVKVPSKVYPSENITVIEGENRTLTCNVSGSPVLTVTWTEVSSRSQSNGIIRYLTNISRNNAGEYECKAINDCGNSSVRIFLTVLYKPEKFNFTVSNSTVCQGSVVTFNCSADANPPVDTYHLLENGVYVRNGSNGLGMWSRNMSTGGVFNYKCIANNSVGTVYSMSVTVTVNVLSSIQAIQDLNITEGHNLFLTCNVSGMPPPWVSWIKPNGQSVAGKVLEFMKIDRSEAGEYTCAASHECGNPTEIASIDVQYKPEKFNFTVSNSTVCQGSVVTFNCSANGIPLVDTYELLENGVLVRNGSNSLGMWSRNMSTKGVFNYKCMAKNSVGTAYSMSLNVTVDDPPEFNNVSSDVVVVEGDPNITLQCIADGEPTPNITWTKIYANGSDSGVLATGNQFFLETNRNNSGTYRCTAFNGIGTVPNGTVKVEVNFKPENVKLMVNESVVCKSDVVITTCLANGKPAVHIYQLFESEVPVNDGNSSAGVWIRKDLKGGDLSYRCVANNTVGTAEKTLNVTVKVPSSIQAMQDQNVTEGYNLTLKCIVSGIPSPTGSWIKLDGQRHHGHMLEIIYINRTQAGEYKCEANNECGNATETATIDVQYKPENVQLMSSTMNDKGCRGEVISFNCSAIANPEVTSYQLFENETAIFNTSTSGTWSKTLGSEGVFVYKCVANNSLGSEYSMSVTITTNAPSSIIQITQDQNVTEGDNVTLMCNVSGMPTPMVSWMTPYSQRVSGYKLEVRKINRSQAGEYKCEASNECDNATEKATIIVQYKPGNVQLTISVMDNKACKGDMIGFTCSAEANPSVTSYQLFENGTVIVDANLSGIWKRNVLTGGLFMYKCVANNSLGSEVSSPVMITVNVPSNIESIQDQNVTEGDNLTLTCSATGVPQPKVSWIKPGGHRHNGHTLEVTHIKRGQTGEYKCETSSECVPAAVMAMGEHTVVKGGTIVLHCNVSGTPPLSILWTHVKSGKTWNQKKWSIEDIQVEKLGEYRCNASNKYGEEIKSTFIFYEGGICEKPCTAGKSCRKFGETYICICPPGKTGANCQETEESQKNFVMVLKLKGEFKQVYENLENPQTKMLVRDIEKNTMEEFKGTSLASVKVLELR</sequence>
<dbReference type="GO" id="GO:0005911">
    <property type="term" value="C:cell-cell junction"/>
    <property type="evidence" value="ECO:0007669"/>
    <property type="project" value="TreeGrafter"/>
</dbReference>
<dbReference type="GO" id="GO:0098609">
    <property type="term" value="P:cell-cell adhesion"/>
    <property type="evidence" value="ECO:0007669"/>
    <property type="project" value="TreeGrafter"/>
</dbReference>
<dbReference type="InterPro" id="IPR007110">
    <property type="entry name" value="Ig-like_dom"/>
</dbReference>
<comment type="subcellular location">
    <subcellularLocation>
        <location evidence="1">Membrane</location>
        <topology evidence="1">Single-pass type I membrane protein</topology>
    </subcellularLocation>
</comment>
<evidence type="ECO:0000313" key="10">
    <source>
        <dbReference type="EMBL" id="RMX59287.1"/>
    </source>
</evidence>
<keyword evidence="3 6" id="KW-1015">Disulfide bond</keyword>
<evidence type="ECO:0008006" key="12">
    <source>
        <dbReference type="Google" id="ProtNLM"/>
    </source>
</evidence>
<dbReference type="Gene3D" id="2.60.40.10">
    <property type="entry name" value="Immunoglobulins"/>
    <property type="match status" value="15"/>
</dbReference>
<proteinExistence type="predicted"/>
<dbReference type="SUPFAM" id="SSF48726">
    <property type="entry name" value="Immunoglobulin"/>
    <property type="match status" value="12"/>
</dbReference>
<keyword evidence="2" id="KW-0472">Membrane</keyword>
<feature type="disulfide bond" evidence="6">
    <location>
        <begin position="1319"/>
        <end position="1329"/>
    </location>
</feature>
<dbReference type="EMBL" id="RCHS01000381">
    <property type="protein sequence ID" value="RMX59287.1"/>
    <property type="molecule type" value="Genomic_DNA"/>
</dbReference>
<dbReference type="Proteomes" id="UP000275408">
    <property type="component" value="Unassembled WGS sequence"/>
</dbReference>
<keyword evidence="4" id="KW-0325">Glycoprotein</keyword>
<evidence type="ECO:0000259" key="9">
    <source>
        <dbReference type="PROSITE" id="PS50835"/>
    </source>
</evidence>
<dbReference type="PROSITE" id="PS50835">
    <property type="entry name" value="IG_LIKE"/>
    <property type="match status" value="9"/>
</dbReference>
<reference evidence="10 11" key="1">
    <citation type="journal article" date="2018" name="Sci. Rep.">
        <title>Comparative analysis of the Pocillopora damicornis genome highlights role of immune system in coral evolution.</title>
        <authorList>
            <person name="Cunning R."/>
            <person name="Bay R.A."/>
            <person name="Gillette P."/>
            <person name="Baker A.C."/>
            <person name="Traylor-Knowles N."/>
        </authorList>
    </citation>
    <scope>NUCLEOTIDE SEQUENCE [LARGE SCALE GENOMIC DNA]</scope>
    <source>
        <strain evidence="10">RSMAS</strain>
        <tissue evidence="10">Whole animal</tissue>
    </source>
</reference>
<feature type="domain" description="Ig-like" evidence="9">
    <location>
        <begin position="310"/>
        <end position="388"/>
    </location>
</feature>
<feature type="domain" description="Ig-like" evidence="9">
    <location>
        <begin position="1166"/>
        <end position="1247"/>
    </location>
</feature>
<dbReference type="Pfam" id="PF13895">
    <property type="entry name" value="Ig_2"/>
    <property type="match status" value="2"/>
</dbReference>
<keyword evidence="5" id="KW-0393">Immunoglobulin domain</keyword>
<dbReference type="Pfam" id="PF07679">
    <property type="entry name" value="I-set"/>
    <property type="match status" value="1"/>
</dbReference>
<dbReference type="PANTHER" id="PTHR11640:SF164">
    <property type="entry name" value="MAM DOMAIN-CONTAINING GLYCOSYLPHOSPHATIDYLINOSITOL ANCHOR PROTEIN 1"/>
    <property type="match status" value="1"/>
</dbReference>
<feature type="region of interest" description="Disordered" evidence="7">
    <location>
        <begin position="1"/>
        <end position="20"/>
    </location>
</feature>
<evidence type="ECO:0000256" key="3">
    <source>
        <dbReference type="ARBA" id="ARBA00023157"/>
    </source>
</evidence>
<dbReference type="Pfam" id="PF13927">
    <property type="entry name" value="Ig_3"/>
    <property type="match status" value="7"/>
</dbReference>
<protein>
    <recommendedName>
        <fullName evidence="12">Hemicentin-1</fullName>
    </recommendedName>
</protein>
<dbReference type="PANTHER" id="PTHR11640">
    <property type="entry name" value="NEPHRIN"/>
    <property type="match status" value="1"/>
</dbReference>
<comment type="caution">
    <text evidence="10">The sequence shown here is derived from an EMBL/GenBank/DDBJ whole genome shotgun (WGS) entry which is preliminary data.</text>
</comment>
<evidence type="ECO:0000256" key="2">
    <source>
        <dbReference type="ARBA" id="ARBA00023136"/>
    </source>
</evidence>
<feature type="domain" description="Ig-like" evidence="9">
    <location>
        <begin position="1248"/>
        <end position="1308"/>
    </location>
</feature>
<evidence type="ECO:0000313" key="11">
    <source>
        <dbReference type="Proteomes" id="UP000275408"/>
    </source>
</evidence>
<evidence type="ECO:0000256" key="4">
    <source>
        <dbReference type="ARBA" id="ARBA00023180"/>
    </source>
</evidence>
<dbReference type="InterPro" id="IPR003598">
    <property type="entry name" value="Ig_sub2"/>
</dbReference>
<organism evidence="10 11">
    <name type="scientific">Pocillopora damicornis</name>
    <name type="common">Cauliflower coral</name>
    <name type="synonym">Millepora damicornis</name>
    <dbReference type="NCBI Taxonomy" id="46731"/>
    <lineage>
        <taxon>Eukaryota</taxon>
        <taxon>Metazoa</taxon>
        <taxon>Cnidaria</taxon>
        <taxon>Anthozoa</taxon>
        <taxon>Hexacorallia</taxon>
        <taxon>Scleractinia</taxon>
        <taxon>Astrocoeniina</taxon>
        <taxon>Pocilloporidae</taxon>
        <taxon>Pocillopora</taxon>
    </lineage>
</organism>
<dbReference type="OrthoDB" id="5982835at2759"/>
<gene>
    <name evidence="10" type="ORF">pdam_00022233</name>
</gene>
<accession>A0A3M6V082</accession>
<keyword evidence="6" id="KW-0245">EGF-like domain</keyword>
<evidence type="ECO:0000259" key="8">
    <source>
        <dbReference type="PROSITE" id="PS50026"/>
    </source>
</evidence>
<dbReference type="InterPro" id="IPR013098">
    <property type="entry name" value="Ig_I-set"/>
</dbReference>
<feature type="disulfide bond" evidence="6">
    <location>
        <begin position="1340"/>
        <end position="1349"/>
    </location>
</feature>
<feature type="domain" description="EGF-like" evidence="8">
    <location>
        <begin position="1315"/>
        <end position="1350"/>
    </location>
</feature>
<name>A0A3M6V082_POCDA</name>
<feature type="domain" description="Ig-like" evidence="9">
    <location>
        <begin position="471"/>
        <end position="557"/>
    </location>
</feature>
<dbReference type="PROSITE" id="PS00022">
    <property type="entry name" value="EGF_1"/>
    <property type="match status" value="1"/>
</dbReference>
<evidence type="ECO:0000256" key="7">
    <source>
        <dbReference type="SAM" id="MobiDB-lite"/>
    </source>
</evidence>
<feature type="domain" description="Ig-like" evidence="9">
    <location>
        <begin position="650"/>
        <end position="736"/>
    </location>
</feature>
<dbReference type="InterPro" id="IPR003599">
    <property type="entry name" value="Ig_sub"/>
</dbReference>
<dbReference type="PROSITE" id="PS50026">
    <property type="entry name" value="EGF_3"/>
    <property type="match status" value="1"/>
</dbReference>
<dbReference type="GO" id="GO:0050839">
    <property type="term" value="F:cell adhesion molecule binding"/>
    <property type="evidence" value="ECO:0007669"/>
    <property type="project" value="TreeGrafter"/>
</dbReference>
<feature type="domain" description="Ig-like" evidence="9">
    <location>
        <begin position="562"/>
        <end position="645"/>
    </location>
</feature>
<dbReference type="InterPro" id="IPR000742">
    <property type="entry name" value="EGF"/>
</dbReference>
<dbReference type="InterPro" id="IPR013783">
    <property type="entry name" value="Ig-like_fold"/>
</dbReference>
<dbReference type="GO" id="GO:0005886">
    <property type="term" value="C:plasma membrane"/>
    <property type="evidence" value="ECO:0007669"/>
    <property type="project" value="TreeGrafter"/>
</dbReference>
<evidence type="ECO:0000256" key="1">
    <source>
        <dbReference type="ARBA" id="ARBA00004479"/>
    </source>
</evidence>
<dbReference type="InterPro" id="IPR051275">
    <property type="entry name" value="Cell_adhesion_signaling"/>
</dbReference>
<dbReference type="SMART" id="SM00408">
    <property type="entry name" value="IGc2"/>
    <property type="match status" value="8"/>
</dbReference>
<feature type="compositionally biased region" description="Basic and acidic residues" evidence="7">
    <location>
        <begin position="1"/>
        <end position="18"/>
    </location>
</feature>
<dbReference type="SMART" id="SM00409">
    <property type="entry name" value="IG"/>
    <property type="match status" value="12"/>
</dbReference>
<feature type="domain" description="Ig-like" evidence="9">
    <location>
        <begin position="995"/>
        <end position="1073"/>
    </location>
</feature>
<keyword evidence="11" id="KW-1185">Reference proteome</keyword>
<evidence type="ECO:0000256" key="5">
    <source>
        <dbReference type="ARBA" id="ARBA00023319"/>
    </source>
</evidence>
<dbReference type="SMART" id="SM00181">
    <property type="entry name" value="EGF"/>
    <property type="match status" value="1"/>
</dbReference>
<comment type="caution">
    <text evidence="6">Lacks conserved residue(s) required for the propagation of feature annotation.</text>
</comment>
<feature type="domain" description="Ig-like" evidence="9">
    <location>
        <begin position="135"/>
        <end position="221"/>
    </location>
</feature>
<dbReference type="InterPro" id="IPR036179">
    <property type="entry name" value="Ig-like_dom_sf"/>
</dbReference>
<evidence type="ECO:0000256" key="6">
    <source>
        <dbReference type="PROSITE-ProRule" id="PRU00076"/>
    </source>
</evidence>